<dbReference type="AlphaFoldDB" id="A0A8J6PNH9"/>
<feature type="transmembrane region" description="Helical" evidence="1">
    <location>
        <begin position="135"/>
        <end position="155"/>
    </location>
</feature>
<comment type="caution">
    <text evidence="2">The sequence shown here is derived from an EMBL/GenBank/DDBJ whole genome shotgun (WGS) entry which is preliminary data.</text>
</comment>
<feature type="transmembrane region" description="Helical" evidence="1">
    <location>
        <begin position="64"/>
        <end position="83"/>
    </location>
</feature>
<dbReference type="RefSeq" id="WP_188164647.1">
    <property type="nucleotide sequence ID" value="NZ_JACVVX010000003.1"/>
</dbReference>
<keyword evidence="1" id="KW-0472">Membrane</keyword>
<evidence type="ECO:0000313" key="3">
    <source>
        <dbReference type="Proteomes" id="UP000643405"/>
    </source>
</evidence>
<evidence type="ECO:0008006" key="4">
    <source>
        <dbReference type="Google" id="ProtNLM"/>
    </source>
</evidence>
<dbReference type="Proteomes" id="UP000643405">
    <property type="component" value="Unassembled WGS sequence"/>
</dbReference>
<feature type="transmembrane region" description="Helical" evidence="1">
    <location>
        <begin position="37"/>
        <end position="58"/>
    </location>
</feature>
<dbReference type="EMBL" id="JACVVX010000003">
    <property type="protein sequence ID" value="MBD0415207.1"/>
    <property type="molecule type" value="Genomic_DNA"/>
</dbReference>
<evidence type="ECO:0000313" key="2">
    <source>
        <dbReference type="EMBL" id="MBD0415207.1"/>
    </source>
</evidence>
<gene>
    <name evidence="2" type="ORF">ICI42_11125</name>
</gene>
<keyword evidence="1" id="KW-0812">Transmembrane</keyword>
<sequence length="171" mass="18917">METVRATLEHTPWWVFVILVYIVTIGIKTLRTRVVAFYQLAIAPTIFAIWGIYTLFHYFGLEPLWMVIFAVAVLAGFGVGWFISRTGELRPVGAGQVEISGNPITLIVVLTLFVLKYALGYWIATVPGANQTFEFLLIDAGVTGVAIGIFIGRFAGLYQRYKLASPVPGSR</sequence>
<keyword evidence="3" id="KW-1185">Reference proteome</keyword>
<evidence type="ECO:0000256" key="1">
    <source>
        <dbReference type="SAM" id="Phobius"/>
    </source>
</evidence>
<reference evidence="2" key="1">
    <citation type="submission" date="2020-09" db="EMBL/GenBank/DDBJ databases">
        <title>Genome seq and assembly of Tianweitania sp.</title>
        <authorList>
            <person name="Chhetri G."/>
        </authorList>
    </citation>
    <scope>NUCLEOTIDE SEQUENCE</scope>
    <source>
        <strain evidence="2">Rool2</strain>
    </source>
</reference>
<keyword evidence="1" id="KW-1133">Transmembrane helix</keyword>
<protein>
    <recommendedName>
        <fullName evidence="4">DUF1453 domain-containing protein</fullName>
    </recommendedName>
</protein>
<feature type="transmembrane region" description="Helical" evidence="1">
    <location>
        <begin position="12"/>
        <end position="30"/>
    </location>
</feature>
<accession>A0A8J6PNH9</accession>
<feature type="transmembrane region" description="Helical" evidence="1">
    <location>
        <begin position="104"/>
        <end position="123"/>
    </location>
</feature>
<proteinExistence type="predicted"/>
<organism evidence="2 3">
    <name type="scientific">Oryzicola mucosus</name>
    <dbReference type="NCBI Taxonomy" id="2767425"/>
    <lineage>
        <taxon>Bacteria</taxon>
        <taxon>Pseudomonadati</taxon>
        <taxon>Pseudomonadota</taxon>
        <taxon>Alphaproteobacteria</taxon>
        <taxon>Hyphomicrobiales</taxon>
        <taxon>Phyllobacteriaceae</taxon>
        <taxon>Oryzicola</taxon>
    </lineage>
</organism>
<name>A0A8J6PNH9_9HYPH</name>